<organism evidence="1 2">
    <name type="scientific">Streptococcus vestibularis</name>
    <dbReference type="NCBI Taxonomy" id="1343"/>
    <lineage>
        <taxon>Bacteria</taxon>
        <taxon>Bacillati</taxon>
        <taxon>Bacillota</taxon>
        <taxon>Bacilli</taxon>
        <taxon>Lactobacillales</taxon>
        <taxon>Streptococcaceae</taxon>
        <taxon>Streptococcus</taxon>
    </lineage>
</organism>
<sequence>MFGHHDVDCCKTFGCKNLGILNSPDYQPQGKDILCRECGFTFPRISRHALNVFRTAVNKEWKGLIKQCPFCGGTVFKRHGYSSQGKSRLLCRHCSRTFLFTPVSLEKENLSELGKSIAAGATLIDLRRELRLDSTALSRQFSRLARQVNSLQSQCLFQAYDIALCTRAFVLPYLGSGNLLYILVTAEADSGNVVAVSTNYSPVCVEKEYQYTHSFTERSLSGTFAHIVQRKEKLTAQRATLFDIDYGMAALRKNDAGMIVKPVLPAYRHFELVKKLTDDRSINVQHFLEHECFIYGGCLIANHDDVVRGRCHISFVAERGVVAQQQARPPRYFLAGGIRNNVWRYFSTPDYAMAVSNLTGSKKPGELCRATLLPATRFIHYVESHPFYAQMTRLSPANLTMVLDFMKYEYNQTRTVLPLEPSLCH</sequence>
<evidence type="ECO:0000313" key="2">
    <source>
        <dbReference type="Proteomes" id="UP000703822"/>
    </source>
</evidence>
<gene>
    <name evidence="1" type="ORF">KH901_01125</name>
</gene>
<comment type="caution">
    <text evidence="1">The sequence shown here is derived from an EMBL/GenBank/DDBJ whole genome shotgun (WGS) entry which is preliminary data.</text>
</comment>
<proteinExistence type="predicted"/>
<dbReference type="Proteomes" id="UP000703822">
    <property type="component" value="Unassembled WGS sequence"/>
</dbReference>
<accession>A0A943LW23</accession>
<dbReference type="EMBL" id="JAHAGS010000012">
    <property type="protein sequence ID" value="MBS6097091.1"/>
    <property type="molecule type" value="Genomic_DNA"/>
</dbReference>
<evidence type="ECO:0000313" key="1">
    <source>
        <dbReference type="EMBL" id="MBS6097091.1"/>
    </source>
</evidence>
<name>A0A943LW23_STRVE</name>
<reference evidence="1" key="1">
    <citation type="submission" date="2021-05" db="EMBL/GenBank/DDBJ databases">
        <title>Infant gut strain persistence is associated with maternal origin, phylogeny, and functional potential including surface adhesion and iron acquisition.</title>
        <authorList>
            <person name="Lou Y.C."/>
        </authorList>
    </citation>
    <scope>NUCLEOTIDE SEQUENCE</scope>
    <source>
        <strain evidence="1">L3_122_031G1_dasL3_122_031G1_maxbin2.maxbin.025s ta_sub</strain>
    </source>
</reference>
<dbReference type="AlphaFoldDB" id="A0A943LW23"/>
<protein>
    <submittedName>
        <fullName evidence="1">IS1 family transposase</fullName>
    </submittedName>
</protein>